<dbReference type="Pfam" id="PF26604">
    <property type="entry name" value="CBU_0592"/>
    <property type="match status" value="1"/>
</dbReference>
<dbReference type="Proteomes" id="UP001499959">
    <property type="component" value="Unassembled WGS sequence"/>
</dbReference>
<evidence type="ECO:0000256" key="1">
    <source>
        <dbReference type="SAM" id="Phobius"/>
    </source>
</evidence>
<proteinExistence type="predicted"/>
<dbReference type="NCBIfam" id="NF047864">
    <property type="entry name" value="CBU_0592_membra"/>
    <property type="match status" value="1"/>
</dbReference>
<reference evidence="4" key="1">
    <citation type="journal article" date="2019" name="Int. J. Syst. Evol. Microbiol.">
        <title>The Global Catalogue of Microorganisms (GCM) 10K type strain sequencing project: providing services to taxonomists for standard genome sequencing and annotation.</title>
        <authorList>
            <consortium name="The Broad Institute Genomics Platform"/>
            <consortium name="The Broad Institute Genome Sequencing Center for Infectious Disease"/>
            <person name="Wu L."/>
            <person name="Ma J."/>
        </authorList>
    </citation>
    <scope>NUCLEOTIDE SEQUENCE [LARGE SCALE GENOMIC DNA]</scope>
    <source>
        <strain evidence="4">JCM 18204</strain>
    </source>
</reference>
<dbReference type="InterPro" id="IPR058058">
    <property type="entry name" value="CBU_0592-like"/>
</dbReference>
<evidence type="ECO:0000313" key="4">
    <source>
        <dbReference type="Proteomes" id="UP001499959"/>
    </source>
</evidence>
<feature type="domain" description="CBU-0592-like" evidence="2">
    <location>
        <begin position="6"/>
        <end position="80"/>
    </location>
</feature>
<keyword evidence="4" id="KW-1185">Reference proteome</keyword>
<accession>A0ABP9BTL8</accession>
<keyword evidence="1" id="KW-1133">Transmembrane helix</keyword>
<organism evidence="3 4">
    <name type="scientific">Lysobacter hankyongensis</name>
    <dbReference type="NCBI Taxonomy" id="1176535"/>
    <lineage>
        <taxon>Bacteria</taxon>
        <taxon>Pseudomonadati</taxon>
        <taxon>Pseudomonadota</taxon>
        <taxon>Gammaproteobacteria</taxon>
        <taxon>Lysobacterales</taxon>
        <taxon>Lysobacteraceae</taxon>
        <taxon>Lysobacter</taxon>
    </lineage>
</organism>
<keyword evidence="1" id="KW-0472">Membrane</keyword>
<gene>
    <name evidence="3" type="ORF">GCM10023307_28330</name>
</gene>
<comment type="caution">
    <text evidence="3">The sequence shown here is derived from an EMBL/GenBank/DDBJ whole genome shotgun (WGS) entry which is preliminary data.</text>
</comment>
<dbReference type="RefSeq" id="WP_345303976.1">
    <property type="nucleotide sequence ID" value="NZ_BAABJE010000014.1"/>
</dbReference>
<feature type="transmembrane region" description="Helical" evidence="1">
    <location>
        <begin position="57"/>
        <end position="75"/>
    </location>
</feature>
<evidence type="ECO:0000259" key="2">
    <source>
        <dbReference type="Pfam" id="PF26604"/>
    </source>
</evidence>
<sequence length="86" mass="9068">MSLAWYDIVGLLGSVLVVASYFLLQSGRLSGNALTYQCLNIAGSGGILVSLFGGFNLSVALLQCTWIAISLYGIVRGVRSKLPKAT</sequence>
<evidence type="ECO:0000313" key="3">
    <source>
        <dbReference type="EMBL" id="GAA4800251.1"/>
    </source>
</evidence>
<keyword evidence="1" id="KW-0812">Transmembrane</keyword>
<feature type="transmembrane region" description="Helical" evidence="1">
    <location>
        <begin position="33"/>
        <end position="51"/>
    </location>
</feature>
<dbReference type="EMBL" id="BAABJE010000014">
    <property type="protein sequence ID" value="GAA4800251.1"/>
    <property type="molecule type" value="Genomic_DNA"/>
</dbReference>
<name>A0ABP9BTL8_9GAMM</name>
<feature type="transmembrane region" description="Helical" evidence="1">
    <location>
        <begin position="6"/>
        <end position="24"/>
    </location>
</feature>
<protein>
    <recommendedName>
        <fullName evidence="2">CBU-0592-like domain-containing protein</fullName>
    </recommendedName>
</protein>